<protein>
    <submittedName>
        <fullName evidence="6">Uncharacterized protein</fullName>
    </submittedName>
</protein>
<proteinExistence type="predicted"/>
<keyword evidence="7" id="KW-1185">Reference proteome</keyword>
<dbReference type="PANTHER" id="PTHR42887:SF2">
    <property type="entry name" value="OS12G0638800 PROTEIN"/>
    <property type="match status" value="1"/>
</dbReference>
<evidence type="ECO:0000256" key="2">
    <source>
        <dbReference type="ARBA" id="ARBA00022630"/>
    </source>
</evidence>
<reference evidence="6 7" key="1">
    <citation type="journal article" date="2018" name="Environ. Microbiol.">
        <title>Novel energy conservation strategies and behaviour of Pelotomaculum schinkii driving syntrophic propionate catabolism.</title>
        <authorList>
            <person name="Hidalgo-Ahumada C.A.P."/>
            <person name="Nobu M.K."/>
            <person name="Narihiro T."/>
            <person name="Tamaki H."/>
            <person name="Liu W.T."/>
            <person name="Kamagata Y."/>
            <person name="Stams A.J.M."/>
            <person name="Imachi H."/>
            <person name="Sousa D.Z."/>
        </authorList>
    </citation>
    <scope>NUCLEOTIDE SEQUENCE [LARGE SCALE GENOMIC DNA]</scope>
    <source>
        <strain evidence="6 7">MGP</strain>
    </source>
</reference>
<evidence type="ECO:0000313" key="7">
    <source>
        <dbReference type="Proteomes" id="UP000297597"/>
    </source>
</evidence>
<feature type="domain" description="RsdA/BaiN/AoA(So)-like Rossmann fold-like" evidence="4">
    <location>
        <begin position="1"/>
        <end position="225"/>
    </location>
</feature>
<name>A0A4Y7RQI2_9FIRM</name>
<dbReference type="AlphaFoldDB" id="A0A4Y7RQI2"/>
<keyword evidence="2" id="KW-0285">Flavoprotein</keyword>
<gene>
    <name evidence="6" type="ORF">Pmgp_01948</name>
</gene>
<dbReference type="NCBIfam" id="TIGR00275">
    <property type="entry name" value="aminoacetone oxidase family FAD-binding enzyme"/>
    <property type="match status" value="1"/>
</dbReference>
<dbReference type="Pfam" id="PF22780">
    <property type="entry name" value="HI0933_like_1st"/>
    <property type="match status" value="1"/>
</dbReference>
<accession>A0A4Y7RQI2</accession>
<evidence type="ECO:0000259" key="5">
    <source>
        <dbReference type="Pfam" id="PF22780"/>
    </source>
</evidence>
<keyword evidence="3" id="KW-0274">FAD</keyword>
<dbReference type="Pfam" id="PF03486">
    <property type="entry name" value="HI0933_like"/>
    <property type="match status" value="1"/>
</dbReference>
<evidence type="ECO:0000256" key="3">
    <source>
        <dbReference type="ARBA" id="ARBA00022827"/>
    </source>
</evidence>
<dbReference type="Gene3D" id="2.40.30.10">
    <property type="entry name" value="Translation factors"/>
    <property type="match status" value="1"/>
</dbReference>
<dbReference type="PANTHER" id="PTHR42887">
    <property type="entry name" value="OS12G0638800 PROTEIN"/>
    <property type="match status" value="1"/>
</dbReference>
<feature type="domain" description="RsdA/BaiN/AoA(So)-like insert" evidence="5">
    <location>
        <begin position="13"/>
        <end position="172"/>
    </location>
</feature>
<evidence type="ECO:0000256" key="1">
    <source>
        <dbReference type="ARBA" id="ARBA00001974"/>
    </source>
</evidence>
<dbReference type="SUPFAM" id="SSF51905">
    <property type="entry name" value="FAD/NAD(P)-binding domain"/>
    <property type="match status" value="1"/>
</dbReference>
<dbReference type="InterPro" id="IPR036188">
    <property type="entry name" value="FAD/NAD-bd_sf"/>
</dbReference>
<dbReference type="InterPro" id="IPR057661">
    <property type="entry name" value="RsdA/BaiN/AoA(So)_Rossmann"/>
</dbReference>
<dbReference type="InterPro" id="IPR004792">
    <property type="entry name" value="BaiN-like"/>
</dbReference>
<dbReference type="EMBL" id="QFFZ01000018">
    <property type="protein sequence ID" value="TEB11076.1"/>
    <property type="molecule type" value="Genomic_DNA"/>
</dbReference>
<comment type="caution">
    <text evidence="6">The sequence shown here is derived from an EMBL/GenBank/DDBJ whole genome shotgun (WGS) entry which is preliminary data.</text>
</comment>
<dbReference type="InterPro" id="IPR023166">
    <property type="entry name" value="BaiN-like_dom_sf"/>
</dbReference>
<dbReference type="Gene3D" id="3.50.50.60">
    <property type="entry name" value="FAD/NAD(P)-binding domain"/>
    <property type="match status" value="1"/>
</dbReference>
<evidence type="ECO:0000313" key="6">
    <source>
        <dbReference type="EMBL" id="TEB11076.1"/>
    </source>
</evidence>
<comment type="cofactor">
    <cofactor evidence="1">
        <name>FAD</name>
        <dbReference type="ChEBI" id="CHEBI:57692"/>
    </cofactor>
</comment>
<dbReference type="Gene3D" id="1.10.8.260">
    <property type="entry name" value="HI0933 insert domain-like"/>
    <property type="match status" value="1"/>
</dbReference>
<organism evidence="6 7">
    <name type="scientific">Pelotomaculum propionicicum</name>
    <dbReference type="NCBI Taxonomy" id="258475"/>
    <lineage>
        <taxon>Bacteria</taxon>
        <taxon>Bacillati</taxon>
        <taxon>Bacillota</taxon>
        <taxon>Clostridia</taxon>
        <taxon>Eubacteriales</taxon>
        <taxon>Desulfotomaculaceae</taxon>
        <taxon>Pelotomaculum</taxon>
    </lineage>
</organism>
<sequence>MARQLGHTIIEPRPALTPLVASDQWVKPLQGVSLENIKIQALPDPRLEQTGELLFTHFGISGPAVLNLSSWLGSRTGYPVKVKIDLFPSLSNEQLAERLRLCFRQNAGKLLKNSLSELLPRRMIQAVLSIAEVSPDKQVDQLSRAELLRLTHTLKNIILHIKGTRPLNESIVTGGGVSTAEINPTTMESKIVKGLYFAGEIIDVDALTGGYNLQIAFATGYLSGAGAASIS</sequence>
<dbReference type="InterPro" id="IPR055178">
    <property type="entry name" value="RsdA/BaiN/AoA(So)-like_dom"/>
</dbReference>
<evidence type="ECO:0000259" key="4">
    <source>
        <dbReference type="Pfam" id="PF03486"/>
    </source>
</evidence>
<dbReference type="Proteomes" id="UP000297597">
    <property type="component" value="Unassembled WGS sequence"/>
</dbReference>
<dbReference type="SUPFAM" id="SSF160996">
    <property type="entry name" value="HI0933 insert domain-like"/>
    <property type="match status" value="1"/>
</dbReference>